<dbReference type="Gene3D" id="3.40.50.720">
    <property type="entry name" value="NAD(P)-binding Rossmann-like Domain"/>
    <property type="match status" value="1"/>
</dbReference>
<dbReference type="NCBIfam" id="TIGR00112">
    <property type="entry name" value="proC"/>
    <property type="match status" value="1"/>
</dbReference>
<evidence type="ECO:0000259" key="11">
    <source>
        <dbReference type="Pfam" id="PF14748"/>
    </source>
</evidence>
<organism evidence="12 13">
    <name type="scientific">Sporosarcina newyorkensis</name>
    <dbReference type="NCBI Taxonomy" id="759851"/>
    <lineage>
        <taxon>Bacteria</taxon>
        <taxon>Bacillati</taxon>
        <taxon>Bacillota</taxon>
        <taxon>Bacilli</taxon>
        <taxon>Bacillales</taxon>
        <taxon>Caryophanaceae</taxon>
        <taxon>Sporosarcina</taxon>
    </lineage>
</organism>
<evidence type="ECO:0000256" key="5">
    <source>
        <dbReference type="ARBA" id="ARBA00058118"/>
    </source>
</evidence>
<feature type="domain" description="Pyrroline-5-carboxylate reductase catalytic N-terminal" evidence="10">
    <location>
        <begin position="3"/>
        <end position="98"/>
    </location>
</feature>
<comment type="pathway">
    <text evidence="6 9">Amino-acid biosynthesis; L-proline biosynthesis; L-proline from L-glutamate 5-semialdehyde: step 1/1.</text>
</comment>
<dbReference type="RefSeq" id="WP_078816595.1">
    <property type="nucleotide sequence ID" value="NZ_FUYJ01000001.1"/>
</dbReference>
<evidence type="ECO:0000259" key="10">
    <source>
        <dbReference type="Pfam" id="PF03807"/>
    </source>
</evidence>
<evidence type="ECO:0000256" key="6">
    <source>
        <dbReference type="HAMAP-Rule" id="MF_01925"/>
    </source>
</evidence>
<comment type="subcellular location">
    <subcellularLocation>
        <location evidence="6">Cytoplasm</location>
    </subcellularLocation>
</comment>
<dbReference type="HAMAP" id="MF_01925">
    <property type="entry name" value="P5C_reductase"/>
    <property type="match status" value="1"/>
</dbReference>
<dbReference type="GO" id="GO:0055129">
    <property type="term" value="P:L-proline biosynthetic process"/>
    <property type="evidence" value="ECO:0007669"/>
    <property type="project" value="UniProtKB-UniRule"/>
</dbReference>
<accession>A0A1T4XII1</accession>
<dbReference type="GO" id="GO:0004735">
    <property type="term" value="F:pyrroline-5-carboxylate reductase activity"/>
    <property type="evidence" value="ECO:0007669"/>
    <property type="project" value="UniProtKB-UniRule"/>
</dbReference>
<name>A0A1T4XII1_9BACL</name>
<keyword evidence="6" id="KW-0963">Cytoplasm</keyword>
<dbReference type="InterPro" id="IPR000304">
    <property type="entry name" value="Pyrroline-COOH_reductase"/>
</dbReference>
<dbReference type="PIRSF" id="PIRSF000193">
    <property type="entry name" value="Pyrrol-5-carb_rd"/>
    <property type="match status" value="1"/>
</dbReference>
<comment type="function">
    <text evidence="5 6">Catalyzes the reduction of 1-pyrroline-5-carboxylate (PCA) to L-proline.</text>
</comment>
<gene>
    <name evidence="6" type="primary">proC</name>
    <name evidence="12" type="ORF">SAMN04244570_0760</name>
</gene>
<evidence type="ECO:0000256" key="2">
    <source>
        <dbReference type="ARBA" id="ARBA00022650"/>
    </source>
</evidence>
<evidence type="ECO:0000256" key="8">
    <source>
        <dbReference type="PIRSR" id="PIRSR000193-1"/>
    </source>
</evidence>
<dbReference type="GO" id="GO:0005737">
    <property type="term" value="C:cytoplasm"/>
    <property type="evidence" value="ECO:0007669"/>
    <property type="project" value="UniProtKB-SubCell"/>
</dbReference>
<evidence type="ECO:0000256" key="1">
    <source>
        <dbReference type="ARBA" id="ARBA00005525"/>
    </source>
</evidence>
<feature type="binding site" evidence="8">
    <location>
        <begin position="70"/>
        <end position="73"/>
    </location>
    <ligand>
        <name>NADP(+)</name>
        <dbReference type="ChEBI" id="CHEBI:58349"/>
    </ligand>
</feature>
<keyword evidence="4 6" id="KW-0560">Oxidoreductase</keyword>
<evidence type="ECO:0000313" key="13">
    <source>
        <dbReference type="Proteomes" id="UP000190042"/>
    </source>
</evidence>
<dbReference type="SUPFAM" id="SSF48179">
    <property type="entry name" value="6-phosphogluconate dehydrogenase C-terminal domain-like"/>
    <property type="match status" value="1"/>
</dbReference>
<dbReference type="InterPro" id="IPR008927">
    <property type="entry name" value="6-PGluconate_DH-like_C_sf"/>
</dbReference>
<dbReference type="InterPro" id="IPR029036">
    <property type="entry name" value="P5CR_dimer"/>
</dbReference>
<evidence type="ECO:0000313" key="12">
    <source>
        <dbReference type="EMBL" id="SKA88901.1"/>
    </source>
</evidence>
<dbReference type="EMBL" id="FUYJ01000001">
    <property type="protein sequence ID" value="SKA88901.1"/>
    <property type="molecule type" value="Genomic_DNA"/>
</dbReference>
<reference evidence="13" key="1">
    <citation type="submission" date="2017-02" db="EMBL/GenBank/DDBJ databases">
        <authorList>
            <person name="Varghese N."/>
            <person name="Submissions S."/>
        </authorList>
    </citation>
    <scope>NUCLEOTIDE SEQUENCE [LARGE SCALE GENOMIC DNA]</scope>
    <source>
        <strain evidence="13">DSM 23966</strain>
    </source>
</reference>
<dbReference type="InterPro" id="IPR053790">
    <property type="entry name" value="P5CR-like_CS"/>
</dbReference>
<dbReference type="EC" id="1.5.1.2" evidence="6 7"/>
<keyword evidence="2 6" id="KW-0641">Proline biosynthesis</keyword>
<keyword evidence="3 6" id="KW-0521">NADP</keyword>
<dbReference type="InterPro" id="IPR028939">
    <property type="entry name" value="P5C_Rdtase_cat_N"/>
</dbReference>
<dbReference type="Pfam" id="PF14748">
    <property type="entry name" value="P5CR_dimer"/>
    <property type="match status" value="1"/>
</dbReference>
<evidence type="ECO:0000256" key="7">
    <source>
        <dbReference type="NCBIfam" id="TIGR00112"/>
    </source>
</evidence>
<comment type="similarity">
    <text evidence="1 6 9">Belongs to the pyrroline-5-carboxylate reductase family.</text>
</comment>
<dbReference type="AlphaFoldDB" id="A0A1T4XII1"/>
<dbReference type="FunFam" id="1.10.3730.10:FF:000001">
    <property type="entry name" value="Pyrroline-5-carboxylate reductase"/>
    <property type="match status" value="1"/>
</dbReference>
<dbReference type="Proteomes" id="UP000190042">
    <property type="component" value="Unassembled WGS sequence"/>
</dbReference>
<dbReference type="PROSITE" id="PS00521">
    <property type="entry name" value="P5CR"/>
    <property type="match status" value="1"/>
</dbReference>
<proteinExistence type="inferred from homology"/>
<evidence type="ECO:0000256" key="3">
    <source>
        <dbReference type="ARBA" id="ARBA00022857"/>
    </source>
</evidence>
<feature type="domain" description="Pyrroline-5-carboxylate reductase dimerisation" evidence="11">
    <location>
        <begin position="161"/>
        <end position="265"/>
    </location>
</feature>
<dbReference type="PANTHER" id="PTHR11645:SF49">
    <property type="entry name" value="PYRROLINE-5-CARBOXYLATE REDUCTASE 1"/>
    <property type="match status" value="1"/>
</dbReference>
<comment type="catalytic activity">
    <reaction evidence="6 9">
        <text>L-proline + NADP(+) = (S)-1-pyrroline-5-carboxylate + NADPH + 2 H(+)</text>
        <dbReference type="Rhea" id="RHEA:14109"/>
        <dbReference type="ChEBI" id="CHEBI:15378"/>
        <dbReference type="ChEBI" id="CHEBI:17388"/>
        <dbReference type="ChEBI" id="CHEBI:57783"/>
        <dbReference type="ChEBI" id="CHEBI:58349"/>
        <dbReference type="ChEBI" id="CHEBI:60039"/>
        <dbReference type="EC" id="1.5.1.2"/>
    </reaction>
</comment>
<dbReference type="UniPathway" id="UPA00098">
    <property type="reaction ID" value="UER00361"/>
</dbReference>
<dbReference type="PANTHER" id="PTHR11645">
    <property type="entry name" value="PYRROLINE-5-CARBOXYLATE REDUCTASE"/>
    <property type="match status" value="1"/>
</dbReference>
<dbReference type="SUPFAM" id="SSF51735">
    <property type="entry name" value="NAD(P)-binding Rossmann-fold domains"/>
    <property type="match status" value="1"/>
</dbReference>
<keyword evidence="13" id="KW-1185">Reference proteome</keyword>
<dbReference type="Gene3D" id="1.10.3730.10">
    <property type="entry name" value="ProC C-terminal domain-like"/>
    <property type="match status" value="1"/>
</dbReference>
<comment type="catalytic activity">
    <reaction evidence="6">
        <text>L-proline + NAD(+) = (S)-1-pyrroline-5-carboxylate + NADH + 2 H(+)</text>
        <dbReference type="Rhea" id="RHEA:14105"/>
        <dbReference type="ChEBI" id="CHEBI:15378"/>
        <dbReference type="ChEBI" id="CHEBI:17388"/>
        <dbReference type="ChEBI" id="CHEBI:57540"/>
        <dbReference type="ChEBI" id="CHEBI:57945"/>
        <dbReference type="ChEBI" id="CHEBI:60039"/>
        <dbReference type="EC" id="1.5.1.2"/>
    </reaction>
</comment>
<protein>
    <recommendedName>
        <fullName evidence="6 7">Pyrroline-5-carboxylate reductase</fullName>
        <shortName evidence="6">P5C reductase</shortName>
        <shortName evidence="6">P5CR</shortName>
        <ecNumber evidence="6 7">1.5.1.2</ecNumber>
    </recommendedName>
    <alternativeName>
        <fullName evidence="6">PCA reductase</fullName>
    </alternativeName>
</protein>
<keyword evidence="6 9" id="KW-0028">Amino-acid biosynthesis</keyword>
<dbReference type="Pfam" id="PF03807">
    <property type="entry name" value="F420_oxidored"/>
    <property type="match status" value="1"/>
</dbReference>
<sequence length="269" mass="28602">MEKVLFVGAGSMAEAIIAGIVEQDVLPGKQIYVMNRSDANRLCDLESRYGITKVCEDRSFMEEIDLVVLATKPKDIQQVMADIHPFLADSTAILSVIAGTSIDTFEQGLGKRPIARSMPNTSATIGKSASGIAFNDEVSIEMKQSILSLLGAIGIVKVVEEDDLHVVTALSGSGPAYIYYLVEALEEAAVARGLEAHDARELIVQTLEGAAAMLKTTGEEPSTLRTNVTSPGGTTAAGLRALEDRQFKSVIADCINSAEARSRELGALT</sequence>
<evidence type="ECO:0000256" key="9">
    <source>
        <dbReference type="RuleBase" id="RU003903"/>
    </source>
</evidence>
<dbReference type="InterPro" id="IPR036291">
    <property type="entry name" value="NAD(P)-bd_dom_sf"/>
</dbReference>
<evidence type="ECO:0000256" key="4">
    <source>
        <dbReference type="ARBA" id="ARBA00023002"/>
    </source>
</evidence>